<dbReference type="STRING" id="966.BTA35_0208400"/>
<protein>
    <submittedName>
        <fullName evidence="1">Uncharacterized protein</fullName>
    </submittedName>
</protein>
<dbReference type="EMBL" id="MTSD02000003">
    <property type="protein sequence ID" value="OOV87022.1"/>
    <property type="molecule type" value="Genomic_DNA"/>
</dbReference>
<gene>
    <name evidence="1" type="ORF">BTA35_0208400</name>
</gene>
<organism evidence="1 2">
    <name type="scientific">Oceanospirillum linum</name>
    <dbReference type="NCBI Taxonomy" id="966"/>
    <lineage>
        <taxon>Bacteria</taxon>
        <taxon>Pseudomonadati</taxon>
        <taxon>Pseudomonadota</taxon>
        <taxon>Gammaproteobacteria</taxon>
        <taxon>Oceanospirillales</taxon>
        <taxon>Oceanospirillaceae</taxon>
        <taxon>Oceanospirillum</taxon>
    </lineage>
</organism>
<evidence type="ECO:0000313" key="1">
    <source>
        <dbReference type="EMBL" id="OOV87022.1"/>
    </source>
</evidence>
<name>A0A1T1HB29_OCELI</name>
<reference evidence="1" key="1">
    <citation type="submission" date="2017-02" db="EMBL/GenBank/DDBJ databases">
        <title>Draft Genome Sequence of the Salt Water Bacterium Oceanospirillum linum ATCC 11336.</title>
        <authorList>
            <person name="Trachtenberg A.M."/>
            <person name="Carney J.G."/>
            <person name="Linnane J.D."/>
            <person name="Rheaume B.A."/>
            <person name="Pitts N.L."/>
            <person name="Mykles D.L."/>
            <person name="Maclea K.S."/>
        </authorList>
    </citation>
    <scope>NUCLEOTIDE SEQUENCE [LARGE SCALE GENOMIC DNA]</scope>
    <source>
        <strain evidence="1">ATCC 11336</strain>
    </source>
</reference>
<dbReference type="Proteomes" id="UP000190064">
    <property type="component" value="Unassembled WGS sequence"/>
</dbReference>
<dbReference type="RefSeq" id="WP_078319372.1">
    <property type="nucleotide sequence ID" value="NZ_FXTS01000003.1"/>
</dbReference>
<proteinExistence type="predicted"/>
<comment type="caution">
    <text evidence="1">The sequence shown here is derived from an EMBL/GenBank/DDBJ whole genome shotgun (WGS) entry which is preliminary data.</text>
</comment>
<evidence type="ECO:0000313" key="2">
    <source>
        <dbReference type="Proteomes" id="UP000190064"/>
    </source>
</evidence>
<keyword evidence="2" id="KW-1185">Reference proteome</keyword>
<dbReference type="AlphaFoldDB" id="A0A1T1HB29"/>
<sequence length="286" mass="32739">MSLIKYVFSISLFLTLSLWQQYGLAAENPEGSDDALQHFRLLLGEQLSPDRATIERVFNPIGEGQSLLIRAYVSGPQELVYRPLFSESEDGSLISSHPDSFILRTLPGTELKEVLVNFEANKDHYELFFGNFRYSVTPDMSDASHISARREAAQFLTQNFQTLFIDQPSAALGIRYLFDQQNEQGTQAIIQLKKEYKDSTTGELMVTSDGDILNHYRFEMYEAINVEPVYFIEQYHLDDTGTIRYYIQPDGLQSYHLGETGEARAGNWISRRHMQKPRLFAPSQNP</sequence>
<accession>A0A1T1HB29</accession>